<evidence type="ECO:0000313" key="2">
    <source>
        <dbReference type="Proteomes" id="UP000831439"/>
    </source>
</evidence>
<name>A0ABX6TQ39_9ABAC</name>
<protein>
    <submittedName>
        <fullName evidence="1">Uncharacterized protein</fullName>
    </submittedName>
</protein>
<dbReference type="Proteomes" id="UP000831439">
    <property type="component" value="Segment"/>
</dbReference>
<dbReference type="EMBL" id="MT040195">
    <property type="protein sequence ID" value="QNV47838.1"/>
    <property type="molecule type" value="Genomic_DNA"/>
</dbReference>
<proteinExistence type="predicted"/>
<dbReference type="RefSeq" id="YP_010800541.1">
    <property type="nucleotide sequence ID" value="NC_076869.1"/>
</dbReference>
<reference evidence="1 2" key="1">
    <citation type="journal article" date="2020" name="Genomics">
        <title>Characterization of a novel alphabaculovirus isolated from the Southern armyworm, Spodoptera eridania (Cramer, 1782) (Lepidoptera: Noctuidae) and the evolution of odv-e66, a bacterium-acquired baculoviral chondroitinase gene.</title>
        <authorList>
            <person name="Rodrigues D.T."/>
            <person name="Peterson L."/>
            <person name="de Oliveira L.B."/>
            <person name="Sosa-Gomez D.R."/>
            <person name="Ribeiro B.M."/>
            <person name="Ardisson-Araujo D.M.P."/>
        </authorList>
    </citation>
    <scope>NUCLEOTIDE SEQUENCE [LARGE SCALE GENOMIC DNA]</scope>
    <source>
        <strain evidence="1">CNPSo-165</strain>
    </source>
</reference>
<accession>A0ABX6TQ39</accession>
<keyword evidence="2" id="KW-1185">Reference proteome</keyword>
<dbReference type="GeneID" id="80539145"/>
<sequence length="176" mass="20647">MQPGKLCLAVDSFRRLLRRINRQVQLIQINVDFNEPLPNLAEIESMLGVFKNNLMYVHENAVNRRDVDLSEYIQVQVVKELEFVLEKYYEEKIELDLTNCHIRTCLEMLNRLQRVNRIGKDGVKDFLLNMDVHVDYNSIYYRYMVECLADMIVLCDTIKTRLLRYSSSSSGNTSAS</sequence>
<organism evidence="1 2">
    <name type="scientific">Spodoptera eridania nucleopolyhedrovirus</name>
    <dbReference type="NCBI Taxonomy" id="2315721"/>
    <lineage>
        <taxon>Viruses</taxon>
        <taxon>Viruses incertae sedis</taxon>
        <taxon>Naldaviricetes</taxon>
        <taxon>Lefavirales</taxon>
        <taxon>Baculoviridae</taxon>
        <taxon>Alphabaculovirus</taxon>
        <taxon>Alphabaculovirus speridaniae</taxon>
    </lineage>
</organism>
<evidence type="ECO:0000313" key="1">
    <source>
        <dbReference type="EMBL" id="QNV47838.1"/>
    </source>
</evidence>